<feature type="compositionally biased region" description="Polar residues" evidence="5">
    <location>
        <begin position="1"/>
        <end position="20"/>
    </location>
</feature>
<dbReference type="Proteomes" id="UP001229081">
    <property type="component" value="Unassembled WGS sequence"/>
</dbReference>
<evidence type="ECO:0000256" key="2">
    <source>
        <dbReference type="ARBA" id="ARBA00023125"/>
    </source>
</evidence>
<proteinExistence type="predicted"/>
<dbReference type="KEGG" id="mpag:C0J29_19955"/>
<reference evidence="7" key="1">
    <citation type="submission" date="2023-06" db="EMBL/GenBank/DDBJ databases">
        <title>Identification of two novel mycobacterium reveal diversities and complexities of Mycobacterium gordonae clade.</title>
        <authorList>
            <person name="Matsumoto Y."/>
            <person name="Nakamura S."/>
            <person name="Motooka D."/>
            <person name="Fukushima K."/>
        </authorList>
    </citation>
    <scope>NUCLEOTIDE SEQUENCE</scope>
    <source>
        <strain evidence="7">TY812</strain>
    </source>
</reference>
<gene>
    <name evidence="7" type="ORF">QXL92_04535</name>
</gene>
<dbReference type="InterPro" id="IPR009057">
    <property type="entry name" value="Homeodomain-like_sf"/>
</dbReference>
<dbReference type="EMBL" id="JAUFSA010000001">
    <property type="protein sequence ID" value="MDP7734015.1"/>
    <property type="molecule type" value="Genomic_DNA"/>
</dbReference>
<dbReference type="Gene3D" id="1.10.357.10">
    <property type="entry name" value="Tetracycline Repressor, domain 2"/>
    <property type="match status" value="1"/>
</dbReference>
<name>A0A386U8B2_9MYCO</name>
<dbReference type="PRINTS" id="PR00455">
    <property type="entry name" value="HTHTETR"/>
</dbReference>
<dbReference type="InterPro" id="IPR050109">
    <property type="entry name" value="HTH-type_TetR-like_transc_reg"/>
</dbReference>
<evidence type="ECO:0000256" key="1">
    <source>
        <dbReference type="ARBA" id="ARBA00023015"/>
    </source>
</evidence>
<dbReference type="PANTHER" id="PTHR30055:SF234">
    <property type="entry name" value="HTH-TYPE TRANSCRIPTIONAL REGULATOR BETI"/>
    <property type="match status" value="1"/>
</dbReference>
<dbReference type="InterPro" id="IPR036271">
    <property type="entry name" value="Tet_transcr_reg_TetR-rel_C_sf"/>
</dbReference>
<dbReference type="InterPro" id="IPR001647">
    <property type="entry name" value="HTH_TetR"/>
</dbReference>
<feature type="domain" description="HTH tetR-type" evidence="6">
    <location>
        <begin position="42"/>
        <end position="102"/>
    </location>
</feature>
<dbReference type="GO" id="GO:0000976">
    <property type="term" value="F:transcription cis-regulatory region binding"/>
    <property type="evidence" value="ECO:0007669"/>
    <property type="project" value="TreeGrafter"/>
</dbReference>
<feature type="DNA-binding region" description="H-T-H motif" evidence="4">
    <location>
        <begin position="65"/>
        <end position="84"/>
    </location>
</feature>
<dbReference type="AlphaFoldDB" id="A0A386U8B2"/>
<dbReference type="GO" id="GO:0003700">
    <property type="term" value="F:DNA-binding transcription factor activity"/>
    <property type="evidence" value="ECO:0007669"/>
    <property type="project" value="TreeGrafter"/>
</dbReference>
<dbReference type="SUPFAM" id="SSF48498">
    <property type="entry name" value="Tetracyclin repressor-like, C-terminal domain"/>
    <property type="match status" value="1"/>
</dbReference>
<evidence type="ECO:0000313" key="7">
    <source>
        <dbReference type="EMBL" id="MDP7734015.1"/>
    </source>
</evidence>
<comment type="caution">
    <text evidence="7">The sequence shown here is derived from an EMBL/GenBank/DDBJ whole genome shotgun (WGS) entry which is preliminary data.</text>
</comment>
<dbReference type="RefSeq" id="WP_082994128.1">
    <property type="nucleotide sequence ID" value="NZ_BLKX01000001.1"/>
</dbReference>
<evidence type="ECO:0000259" key="6">
    <source>
        <dbReference type="PROSITE" id="PS50977"/>
    </source>
</evidence>
<dbReference type="PROSITE" id="PS50977">
    <property type="entry name" value="HTH_TETR_2"/>
    <property type="match status" value="1"/>
</dbReference>
<feature type="region of interest" description="Disordered" evidence="5">
    <location>
        <begin position="1"/>
        <end position="42"/>
    </location>
</feature>
<organism evidence="7 8">
    <name type="scientific">Mycobacterium paragordonae</name>
    <dbReference type="NCBI Taxonomy" id="1389713"/>
    <lineage>
        <taxon>Bacteria</taxon>
        <taxon>Bacillati</taxon>
        <taxon>Actinomycetota</taxon>
        <taxon>Actinomycetes</taxon>
        <taxon>Mycobacteriales</taxon>
        <taxon>Mycobacteriaceae</taxon>
        <taxon>Mycobacterium</taxon>
    </lineage>
</organism>
<dbReference type="PANTHER" id="PTHR30055">
    <property type="entry name" value="HTH-TYPE TRANSCRIPTIONAL REGULATOR RUTR"/>
    <property type="match status" value="1"/>
</dbReference>
<protein>
    <submittedName>
        <fullName evidence="7">TetR/AcrR family transcriptional regulator</fullName>
    </submittedName>
</protein>
<dbReference type="Gene3D" id="1.10.10.60">
    <property type="entry name" value="Homeodomain-like"/>
    <property type="match status" value="1"/>
</dbReference>
<dbReference type="Pfam" id="PF00440">
    <property type="entry name" value="TetR_N"/>
    <property type="match status" value="1"/>
</dbReference>
<evidence type="ECO:0000313" key="8">
    <source>
        <dbReference type="Proteomes" id="UP001229081"/>
    </source>
</evidence>
<evidence type="ECO:0000256" key="3">
    <source>
        <dbReference type="ARBA" id="ARBA00023163"/>
    </source>
</evidence>
<accession>A0A386U8B2</accession>
<evidence type="ECO:0000256" key="4">
    <source>
        <dbReference type="PROSITE-ProRule" id="PRU00335"/>
    </source>
</evidence>
<sequence>MNAGLSRNASASVMSGSARHNVSRRRTGAAKQLGRPPGSSAEETIPRLVEAAQQHFGMHGYAGARMTEIAAAAGITHSSTYQYFASKRELYQAAFHAALTELLPAYRDAIDLDGPVRDKIKAIFRASARTHRHTPAITPFLASIPIEIRRHPDLLPSLQEGTELMTSLVDMFSAARSRGEIHTTATDMELIMAFLGAAMGIGLLSHGLPDSNMDAMVDILLAAFDGELFTH</sequence>
<evidence type="ECO:0000256" key="5">
    <source>
        <dbReference type="SAM" id="MobiDB-lite"/>
    </source>
</evidence>
<keyword evidence="3" id="KW-0804">Transcription</keyword>
<dbReference type="SUPFAM" id="SSF46689">
    <property type="entry name" value="Homeodomain-like"/>
    <property type="match status" value="1"/>
</dbReference>
<keyword evidence="2 4" id="KW-0238">DNA-binding</keyword>
<keyword evidence="1" id="KW-0805">Transcription regulation</keyword>